<dbReference type="PROSITE" id="PS51007">
    <property type="entry name" value="CYTC"/>
    <property type="match status" value="1"/>
</dbReference>
<dbReference type="RefSeq" id="WP_134358216.1">
    <property type="nucleotide sequence ID" value="NZ_CP038033.1"/>
</dbReference>
<keyword evidence="4" id="KW-0560">Oxidoreductase</keyword>
<evidence type="ECO:0000256" key="6">
    <source>
        <dbReference type="PROSITE-ProRule" id="PRU00433"/>
    </source>
</evidence>
<dbReference type="Gene3D" id="1.10.760.10">
    <property type="entry name" value="Cytochrome c-like domain"/>
    <property type="match status" value="1"/>
</dbReference>
<evidence type="ECO:0000256" key="4">
    <source>
        <dbReference type="ARBA" id="ARBA00023002"/>
    </source>
</evidence>
<name>A0A4P7C0C6_9GAMM</name>
<keyword evidence="1 6" id="KW-0349">Heme</keyword>
<dbReference type="KEGG" id="nwr:E3U44_10925"/>
<dbReference type="SUPFAM" id="SSF46626">
    <property type="entry name" value="Cytochrome c"/>
    <property type="match status" value="2"/>
</dbReference>
<evidence type="ECO:0000256" key="1">
    <source>
        <dbReference type="ARBA" id="ARBA00022617"/>
    </source>
</evidence>
<keyword evidence="5 6" id="KW-0408">Iron</keyword>
<dbReference type="PANTHER" id="PTHR30600:SF10">
    <property type="entry name" value="BLL6722 PROTEIN"/>
    <property type="match status" value="1"/>
</dbReference>
<evidence type="ECO:0000256" key="3">
    <source>
        <dbReference type="ARBA" id="ARBA00022729"/>
    </source>
</evidence>
<protein>
    <recommendedName>
        <fullName evidence="7">Cytochrome c domain-containing protein</fullName>
    </recommendedName>
</protein>
<evidence type="ECO:0000259" key="7">
    <source>
        <dbReference type="PROSITE" id="PS51007"/>
    </source>
</evidence>
<evidence type="ECO:0000313" key="8">
    <source>
        <dbReference type="EMBL" id="QBQ54970.1"/>
    </source>
</evidence>
<evidence type="ECO:0000256" key="2">
    <source>
        <dbReference type="ARBA" id="ARBA00022723"/>
    </source>
</evidence>
<sequence>MKRIDFLGSNSVGTFIWMRGGGLLITLVMLTACPGSPPPDFPSPPSPTPEQKLIVKGRDLFFKETFNGNGRTCSTCHRAEANFTMDPPQFIATLPDKDPLFVAEFNPDLNENFEKPALMRQFGLVVENLDGFEDLENVFVLRGVLPTLALRTSVESPQGPRLGWSGDGSAREGTLKLFALGAVIQHFPKTLDRDPGVDFRLPTEDELVALEAFQLALGRQEDLQLPLPLKGDRAKQGQEVFLDDTLGKCNICHRNAGANARLGGQDAGNANFNTGVENLPHPGGKQIPPDDGFGTPGDGTFNSIPLVEAADTAPFFHNHAIDTLEGAVAFYNSEAFNNSPSGQTLAGLDPNGIGIQLNPEQVVAVAAFLRVINALENIRWSIELIEGAMGKRFALFGDKDEQLRIANFQISDAMKVLEEGDLHPQARTALSTAFTFIEKVRKNAALMHLTTEAIAQLNNARSDLIRS</sequence>
<proteinExistence type="predicted"/>
<accession>A0A4P7C0C6</accession>
<dbReference type="PROSITE" id="PS51257">
    <property type="entry name" value="PROKAR_LIPOPROTEIN"/>
    <property type="match status" value="1"/>
</dbReference>
<reference evidence="8 9" key="1">
    <citation type="submission" date="2019-03" db="EMBL/GenBank/DDBJ databases">
        <title>The genome sequence of Nitrosococcus wardiae strain D1FHST reveals the archetypal metabolic capacity of ammonia-oxidizing Gammaproteobacteria.</title>
        <authorList>
            <person name="Wang L."/>
            <person name="Lim C.K."/>
            <person name="Hanson T.E."/>
            <person name="Dang H."/>
            <person name="Klotz M.G."/>
        </authorList>
    </citation>
    <scope>NUCLEOTIDE SEQUENCE [LARGE SCALE GENOMIC DNA]</scope>
    <source>
        <strain evidence="8 9">D1FHS</strain>
    </source>
</reference>
<keyword evidence="9" id="KW-1185">Reference proteome</keyword>
<feature type="domain" description="Cytochrome c" evidence="7">
    <location>
        <begin position="232"/>
        <end position="373"/>
    </location>
</feature>
<dbReference type="OrthoDB" id="5571370at2"/>
<dbReference type="InterPro" id="IPR009056">
    <property type="entry name" value="Cyt_c-like_dom"/>
</dbReference>
<dbReference type="Proteomes" id="UP000294325">
    <property type="component" value="Chromosome"/>
</dbReference>
<dbReference type="AlphaFoldDB" id="A0A4P7C0C6"/>
<evidence type="ECO:0000256" key="5">
    <source>
        <dbReference type="ARBA" id="ARBA00023004"/>
    </source>
</evidence>
<keyword evidence="3" id="KW-0732">Signal</keyword>
<dbReference type="GO" id="GO:0004130">
    <property type="term" value="F:cytochrome-c peroxidase activity"/>
    <property type="evidence" value="ECO:0007669"/>
    <property type="project" value="TreeGrafter"/>
</dbReference>
<dbReference type="PANTHER" id="PTHR30600">
    <property type="entry name" value="CYTOCHROME C PEROXIDASE-RELATED"/>
    <property type="match status" value="1"/>
</dbReference>
<dbReference type="EMBL" id="CP038033">
    <property type="protein sequence ID" value="QBQ54970.1"/>
    <property type="molecule type" value="Genomic_DNA"/>
</dbReference>
<keyword evidence="2 6" id="KW-0479">Metal-binding</keyword>
<dbReference type="InterPro" id="IPR036909">
    <property type="entry name" value="Cyt_c-like_dom_sf"/>
</dbReference>
<dbReference type="GO" id="GO:0020037">
    <property type="term" value="F:heme binding"/>
    <property type="evidence" value="ECO:0007669"/>
    <property type="project" value="InterPro"/>
</dbReference>
<dbReference type="GO" id="GO:0046872">
    <property type="term" value="F:metal ion binding"/>
    <property type="evidence" value="ECO:0007669"/>
    <property type="project" value="UniProtKB-KW"/>
</dbReference>
<organism evidence="8 9">
    <name type="scientific">Nitrosococcus wardiae</name>
    <dbReference type="NCBI Taxonomy" id="1814290"/>
    <lineage>
        <taxon>Bacteria</taxon>
        <taxon>Pseudomonadati</taxon>
        <taxon>Pseudomonadota</taxon>
        <taxon>Gammaproteobacteria</taxon>
        <taxon>Chromatiales</taxon>
        <taxon>Chromatiaceae</taxon>
        <taxon>Nitrosococcus</taxon>
    </lineage>
</organism>
<gene>
    <name evidence="8" type="ORF">E3U44_10925</name>
</gene>
<dbReference type="InterPro" id="IPR051395">
    <property type="entry name" value="Cytochrome_c_Peroxidase/MauG"/>
</dbReference>
<evidence type="ECO:0000313" key="9">
    <source>
        <dbReference type="Proteomes" id="UP000294325"/>
    </source>
</evidence>
<dbReference type="GO" id="GO:0009055">
    <property type="term" value="F:electron transfer activity"/>
    <property type="evidence" value="ECO:0007669"/>
    <property type="project" value="InterPro"/>
</dbReference>